<keyword evidence="1" id="KW-0812">Transmembrane</keyword>
<evidence type="ECO:0000256" key="1">
    <source>
        <dbReference type="SAM" id="Phobius"/>
    </source>
</evidence>
<accession>A0A7T6XJX4</accession>
<proteinExistence type="predicted"/>
<dbReference type="EMBL" id="CP060775">
    <property type="protein sequence ID" value="QQK42506.1"/>
    <property type="molecule type" value="Genomic_DNA"/>
</dbReference>
<protein>
    <submittedName>
        <fullName evidence="2">RTA1 like protein</fullName>
    </submittedName>
</protein>
<keyword evidence="1" id="KW-1133">Transmembrane helix</keyword>
<keyword evidence="1" id="KW-0472">Membrane</keyword>
<dbReference type="KEGG" id="pdp:PDIP_36880"/>
<dbReference type="VEuPathDB" id="FungiDB:PDIP_36880"/>
<dbReference type="RefSeq" id="XP_014535520.2">
    <property type="nucleotide sequence ID" value="XM_014680034.2"/>
</dbReference>
<feature type="transmembrane region" description="Helical" evidence="1">
    <location>
        <begin position="20"/>
        <end position="39"/>
    </location>
</feature>
<dbReference type="AlphaFoldDB" id="A0A7T6XJX4"/>
<dbReference type="GeneID" id="26232006"/>
<sequence length="102" mass="10940">MEPYSPRTRNLHCISSYHPASLIIYIGLPVCSAAAYNLIESLMNYLPMHAAFKPNHVLIFIIYVDAGMNAITEAGAAKNASAGSEMDEHKASGTFIAAGLVL</sequence>
<dbReference type="Proteomes" id="UP000595662">
    <property type="component" value="Chromosome 2"/>
</dbReference>
<organism evidence="2 3">
    <name type="scientific">Penicillium digitatum</name>
    <name type="common">Green mold</name>
    <dbReference type="NCBI Taxonomy" id="36651"/>
    <lineage>
        <taxon>Eukaryota</taxon>
        <taxon>Fungi</taxon>
        <taxon>Dikarya</taxon>
        <taxon>Ascomycota</taxon>
        <taxon>Pezizomycotina</taxon>
        <taxon>Eurotiomycetes</taxon>
        <taxon>Eurotiomycetidae</taxon>
        <taxon>Eurotiales</taxon>
        <taxon>Aspergillaceae</taxon>
        <taxon>Penicillium</taxon>
    </lineage>
</organism>
<evidence type="ECO:0000313" key="3">
    <source>
        <dbReference type="Proteomes" id="UP000595662"/>
    </source>
</evidence>
<evidence type="ECO:0000313" key="2">
    <source>
        <dbReference type="EMBL" id="QQK42506.1"/>
    </source>
</evidence>
<gene>
    <name evidence="2" type="ORF">Pdw03_6407</name>
</gene>
<reference evidence="2 3" key="1">
    <citation type="submission" date="2020-08" db="EMBL/GenBank/DDBJ databases">
        <title>The completed genome sequence of the pathogenic ascomycete fungus Penicillium digitatum.</title>
        <authorList>
            <person name="Wang M."/>
        </authorList>
    </citation>
    <scope>NUCLEOTIDE SEQUENCE [LARGE SCALE GENOMIC DNA]</scope>
    <source>
        <strain evidence="2 3">PdW03</strain>
    </source>
</reference>
<name>A0A7T6XJX4_PENDI</name>